<dbReference type="InterPro" id="IPR035952">
    <property type="entry name" value="Rhomboid-like_sf"/>
</dbReference>
<evidence type="ECO:0000256" key="1">
    <source>
        <dbReference type="ARBA" id="ARBA00004477"/>
    </source>
</evidence>
<dbReference type="GO" id="GO:0006950">
    <property type="term" value="P:response to stress"/>
    <property type="evidence" value="ECO:0007669"/>
    <property type="project" value="UniProtKB-ARBA"/>
</dbReference>
<protein>
    <recommendedName>
        <fullName evidence="7">Derlin</fullName>
    </recommendedName>
</protein>
<keyword evidence="6 7" id="KW-0472">Membrane</keyword>
<evidence type="ECO:0000256" key="3">
    <source>
        <dbReference type="ARBA" id="ARBA00022692"/>
    </source>
</evidence>
<proteinExistence type="inferred from homology"/>
<evidence type="ECO:0000256" key="4">
    <source>
        <dbReference type="ARBA" id="ARBA00022824"/>
    </source>
</evidence>
<keyword evidence="5 7" id="KW-1133">Transmembrane helix</keyword>
<dbReference type="AlphaFoldDB" id="A0AAD6J663"/>
<organism evidence="9 10">
    <name type="scientific">Drechslerella dactyloides</name>
    <name type="common">Nematode-trapping fungus</name>
    <name type="synonym">Arthrobotrys dactyloides</name>
    <dbReference type="NCBI Taxonomy" id="74499"/>
    <lineage>
        <taxon>Eukaryota</taxon>
        <taxon>Fungi</taxon>
        <taxon>Dikarya</taxon>
        <taxon>Ascomycota</taxon>
        <taxon>Pezizomycotina</taxon>
        <taxon>Orbiliomycetes</taxon>
        <taxon>Orbiliales</taxon>
        <taxon>Orbiliaceae</taxon>
        <taxon>Drechslerella</taxon>
    </lineage>
</organism>
<reference evidence="9" key="1">
    <citation type="submission" date="2023-01" db="EMBL/GenBank/DDBJ databases">
        <title>The chitinases involved in constricting ring structure development in the nematode-trapping fungus Drechslerella dactyloides.</title>
        <authorList>
            <person name="Wang R."/>
            <person name="Zhang L."/>
            <person name="Tang P."/>
            <person name="Li S."/>
            <person name="Liang L."/>
        </authorList>
    </citation>
    <scope>NUCLEOTIDE SEQUENCE</scope>
    <source>
        <strain evidence="9">YMF1.00031</strain>
    </source>
</reference>
<feature type="transmembrane region" description="Helical" evidence="7">
    <location>
        <begin position="58"/>
        <end position="82"/>
    </location>
</feature>
<keyword evidence="3 7" id="KW-0812">Transmembrane</keyword>
<evidence type="ECO:0000313" key="10">
    <source>
        <dbReference type="Proteomes" id="UP001221413"/>
    </source>
</evidence>
<dbReference type="Pfam" id="PF04511">
    <property type="entry name" value="DER1"/>
    <property type="match status" value="1"/>
</dbReference>
<comment type="caution">
    <text evidence="9">The sequence shown here is derived from an EMBL/GenBank/DDBJ whole genome shotgun (WGS) entry which is preliminary data.</text>
</comment>
<dbReference type="InterPro" id="IPR007599">
    <property type="entry name" value="DER1"/>
</dbReference>
<dbReference type="SUPFAM" id="SSF144091">
    <property type="entry name" value="Rhomboid-like"/>
    <property type="match status" value="1"/>
</dbReference>
<dbReference type="EMBL" id="JAQGDS010000001">
    <property type="protein sequence ID" value="KAJ6264816.1"/>
    <property type="molecule type" value="Genomic_DNA"/>
</dbReference>
<feature type="transmembrane region" description="Helical" evidence="7">
    <location>
        <begin position="102"/>
        <end position="135"/>
    </location>
</feature>
<keyword evidence="10" id="KW-1185">Reference proteome</keyword>
<comment type="similarity">
    <text evidence="2 7">Belongs to the derlin family.</text>
</comment>
<feature type="transmembrane region" description="Helical" evidence="7">
    <location>
        <begin position="155"/>
        <end position="180"/>
    </location>
</feature>
<dbReference type="GO" id="GO:0005789">
    <property type="term" value="C:endoplasmic reticulum membrane"/>
    <property type="evidence" value="ECO:0007669"/>
    <property type="project" value="UniProtKB-SubCell"/>
</dbReference>
<sequence length="281" mass="30754">MATPADAITNILNTTPPVTRFYAGVTFLTSLASIVFGIISPYRLIWHQTFMMRMPPQLWRLFTSFFLTGPGFSILFDSYMIWQYGSDLESQHFNTSGDFLYYLLFNGAIILLLNTFVVTGMSLAPIMAIALSYSWGQRNRGRPMKFFFVQIKAQWLPWCIAAITAIQAPAAALVLITGIVSAHAYEFLTVIWPKFGGGSNLLPTPNWLKWSFEGGPGTRGGSVAGHRGFGTAIDPRNQSAPAPRQSQGMFSGGARTTGSSAGYSASAAWRNRGTGHRLGSE</sequence>
<comment type="subcellular location">
    <subcellularLocation>
        <location evidence="1 7">Endoplasmic reticulum membrane</location>
        <topology evidence="1 7">Multi-pass membrane protein</topology>
    </subcellularLocation>
</comment>
<feature type="transmembrane region" description="Helical" evidence="7">
    <location>
        <begin position="21"/>
        <end position="46"/>
    </location>
</feature>
<evidence type="ECO:0000256" key="7">
    <source>
        <dbReference type="RuleBase" id="RU363059"/>
    </source>
</evidence>
<feature type="region of interest" description="Disordered" evidence="8">
    <location>
        <begin position="230"/>
        <end position="281"/>
    </location>
</feature>
<dbReference type="Proteomes" id="UP001221413">
    <property type="component" value="Unassembled WGS sequence"/>
</dbReference>
<accession>A0AAD6J663</accession>
<keyword evidence="4 7" id="KW-0256">Endoplasmic reticulum</keyword>
<feature type="compositionally biased region" description="Polar residues" evidence="8">
    <location>
        <begin position="236"/>
        <end position="249"/>
    </location>
</feature>
<evidence type="ECO:0000256" key="8">
    <source>
        <dbReference type="SAM" id="MobiDB-lite"/>
    </source>
</evidence>
<comment type="function">
    <text evidence="7">May be involved in the degradation of misfolded endoplasmic reticulum (ER) luminal proteins.</text>
</comment>
<dbReference type="Gene3D" id="1.20.1540.10">
    <property type="entry name" value="Rhomboid-like"/>
    <property type="match status" value="1"/>
</dbReference>
<name>A0AAD6J663_DREDA</name>
<evidence type="ECO:0000256" key="5">
    <source>
        <dbReference type="ARBA" id="ARBA00022989"/>
    </source>
</evidence>
<evidence type="ECO:0000256" key="6">
    <source>
        <dbReference type="ARBA" id="ARBA00023136"/>
    </source>
</evidence>
<dbReference type="PANTHER" id="PTHR11009">
    <property type="entry name" value="DER1-LIKE PROTEIN, DERLIN"/>
    <property type="match status" value="1"/>
</dbReference>
<evidence type="ECO:0000256" key="2">
    <source>
        <dbReference type="ARBA" id="ARBA00008917"/>
    </source>
</evidence>
<evidence type="ECO:0000313" key="9">
    <source>
        <dbReference type="EMBL" id="KAJ6264816.1"/>
    </source>
</evidence>
<feature type="compositionally biased region" description="Low complexity" evidence="8">
    <location>
        <begin position="252"/>
        <end position="268"/>
    </location>
</feature>
<gene>
    <name evidence="9" type="ORF">Dda_0968</name>
</gene>